<name>Q6IIE9_DROME</name>
<evidence type="ECO:0000256" key="1">
    <source>
        <dbReference type="SAM" id="Phobius"/>
    </source>
</evidence>
<proteinExistence type="predicted"/>
<feature type="non-terminal residue" evidence="2">
    <location>
        <position position="1"/>
    </location>
</feature>
<dbReference type="EMBL" id="BK003117">
    <property type="protein sequence ID" value="DAA03317.1"/>
    <property type="molecule type" value="Genomic_DNA"/>
</dbReference>
<sequence>DGDDGGVGGVGGVGGWWWCWFWWLPMLLVVRMVLVLVVLPAGTADSTISWPLAFSRFRFYAAQWISVALNGISGTDTGHGDGQIWRKTGAICCSSFYGCKHN</sequence>
<dbReference type="AlphaFoldDB" id="Q6IIE9"/>
<organism evidence="2">
    <name type="scientific">Drosophila melanogaster</name>
    <name type="common">Fruit fly</name>
    <dbReference type="NCBI Taxonomy" id="7227"/>
    <lineage>
        <taxon>Eukaryota</taxon>
        <taxon>Metazoa</taxon>
        <taxon>Ecdysozoa</taxon>
        <taxon>Arthropoda</taxon>
        <taxon>Hexapoda</taxon>
        <taxon>Insecta</taxon>
        <taxon>Pterygota</taxon>
        <taxon>Neoptera</taxon>
        <taxon>Endopterygota</taxon>
        <taxon>Diptera</taxon>
        <taxon>Brachycera</taxon>
        <taxon>Muscomorpha</taxon>
        <taxon>Ephydroidea</taxon>
        <taxon>Drosophilidae</taxon>
        <taxon>Drosophila</taxon>
        <taxon>Sophophora</taxon>
    </lineage>
</organism>
<keyword evidence="1" id="KW-1133">Transmembrane helix</keyword>
<keyword evidence="1" id="KW-0812">Transmembrane</keyword>
<feature type="transmembrane region" description="Helical" evidence="1">
    <location>
        <begin position="20"/>
        <end position="39"/>
    </location>
</feature>
<gene>
    <name evidence="2" type="ORF">HDC18545</name>
</gene>
<accession>Q6IIE9</accession>
<reference evidence="2" key="1">
    <citation type="journal article" date="2003" name="Genome Biol.">
        <title>An integrated gene annotation and transcriptional profiling approach towards the full gene content of the Drosophila genome.</title>
        <authorList>
            <person name="Hild M."/>
            <person name="Beckmann B."/>
            <person name="Haas S.A."/>
            <person name="Koch B."/>
            <person name="Solovyev V."/>
            <person name="Busold C."/>
            <person name="Fellenberg K."/>
            <person name="Boutros M."/>
            <person name="Vingron M."/>
            <person name="Sauer F."/>
            <person name="Hoheisel J.D."/>
            <person name="Paro R."/>
        </authorList>
    </citation>
    <scope>NUCLEOTIDE SEQUENCE</scope>
</reference>
<evidence type="ECO:0000313" key="2">
    <source>
        <dbReference type="EMBL" id="DAA03317.1"/>
    </source>
</evidence>
<keyword evidence="1" id="KW-0472">Membrane</keyword>
<protein>
    <submittedName>
        <fullName evidence="2">HDC18545</fullName>
    </submittedName>
</protein>